<organism evidence="2 4">
    <name type="scientific">Cryptosporangium aurantiacum</name>
    <dbReference type="NCBI Taxonomy" id="134849"/>
    <lineage>
        <taxon>Bacteria</taxon>
        <taxon>Bacillati</taxon>
        <taxon>Actinomycetota</taxon>
        <taxon>Actinomycetes</taxon>
        <taxon>Cryptosporangiales</taxon>
        <taxon>Cryptosporangiaceae</taxon>
        <taxon>Cryptosporangium</taxon>
    </lineage>
</organism>
<proteinExistence type="predicted"/>
<protein>
    <submittedName>
        <fullName evidence="2">Uncharacterized protein</fullName>
    </submittedName>
</protein>
<evidence type="ECO:0000313" key="2">
    <source>
        <dbReference type="EMBL" id="SHN47541.1"/>
    </source>
</evidence>
<keyword evidence="4" id="KW-1185">Reference proteome</keyword>
<evidence type="ECO:0000313" key="4">
    <source>
        <dbReference type="Proteomes" id="UP000184440"/>
    </source>
</evidence>
<evidence type="ECO:0000313" key="3">
    <source>
        <dbReference type="EMBL" id="SHN48053.1"/>
    </source>
</evidence>
<name>A0A1M7RMW3_9ACTN</name>
<evidence type="ECO:0000256" key="1">
    <source>
        <dbReference type="SAM" id="MobiDB-lite"/>
    </source>
</evidence>
<dbReference type="EMBL" id="FRCS01000032">
    <property type="protein sequence ID" value="SHN48053.1"/>
    <property type="molecule type" value="Genomic_DNA"/>
</dbReference>
<reference evidence="2 4" key="1">
    <citation type="submission" date="2016-11" db="EMBL/GenBank/DDBJ databases">
        <authorList>
            <person name="Jaros S."/>
            <person name="Januszkiewicz K."/>
            <person name="Wedrychowicz H."/>
        </authorList>
    </citation>
    <scope>NUCLEOTIDE SEQUENCE [LARGE SCALE GENOMIC DNA]</scope>
    <source>
        <strain evidence="2 4">DSM 46144</strain>
    </source>
</reference>
<dbReference type="Proteomes" id="UP000184440">
    <property type="component" value="Unassembled WGS sequence"/>
</dbReference>
<sequence length="29" mass="2846">DTDGDGYTDTAVADTNGDGVADTAATTRV</sequence>
<feature type="region of interest" description="Disordered" evidence="1">
    <location>
        <begin position="1"/>
        <end position="29"/>
    </location>
</feature>
<dbReference type="EMBL" id="FRCS01000025">
    <property type="protein sequence ID" value="SHN47541.1"/>
    <property type="molecule type" value="Genomic_DNA"/>
</dbReference>
<dbReference type="AlphaFoldDB" id="A0A1M7RMW3"/>
<accession>A0A1M7RMW3</accession>
<gene>
    <name evidence="2" type="ORF">SAMN05443668_1251</name>
    <name evidence="3" type="ORF">SAMN05443668_13252</name>
</gene>
<feature type="non-terminal residue" evidence="2">
    <location>
        <position position="1"/>
    </location>
</feature>